<reference evidence="1 2" key="1">
    <citation type="submission" date="2024-10" db="EMBL/GenBank/DDBJ databases">
        <title>The Natural Products Discovery Center: Release of the First 8490 Sequenced Strains for Exploring Actinobacteria Biosynthetic Diversity.</title>
        <authorList>
            <person name="Kalkreuter E."/>
            <person name="Kautsar S.A."/>
            <person name="Yang D."/>
            <person name="Bader C.D."/>
            <person name="Teijaro C.N."/>
            <person name="Fluegel L."/>
            <person name="Davis C.M."/>
            <person name="Simpson J.R."/>
            <person name="Lauterbach L."/>
            <person name="Steele A.D."/>
            <person name="Gui C."/>
            <person name="Meng S."/>
            <person name="Li G."/>
            <person name="Viehrig K."/>
            <person name="Ye F."/>
            <person name="Su P."/>
            <person name="Kiefer A.F."/>
            <person name="Nichols A."/>
            <person name="Cepeda A.J."/>
            <person name="Yan W."/>
            <person name="Fan B."/>
            <person name="Jiang Y."/>
            <person name="Adhikari A."/>
            <person name="Zheng C.-J."/>
            <person name="Schuster L."/>
            <person name="Cowan T.M."/>
            <person name="Smanski M.J."/>
            <person name="Chevrette M.G."/>
            <person name="De Carvalho L.P.S."/>
            <person name="Shen B."/>
        </authorList>
    </citation>
    <scope>NUCLEOTIDE SEQUENCE [LARGE SCALE GENOMIC DNA]</scope>
    <source>
        <strain evidence="1 2">NPDC053399</strain>
    </source>
</reference>
<protein>
    <recommendedName>
        <fullName evidence="3">STAS domain-containing protein</fullName>
    </recommendedName>
</protein>
<dbReference type="Gene3D" id="3.30.750.24">
    <property type="entry name" value="STAS domain"/>
    <property type="match status" value="1"/>
</dbReference>
<dbReference type="InterPro" id="IPR036513">
    <property type="entry name" value="STAS_dom_sf"/>
</dbReference>
<dbReference type="RefSeq" id="WP_399646905.1">
    <property type="nucleotide sequence ID" value="NZ_JBITYG010000002.1"/>
</dbReference>
<dbReference type="EMBL" id="JBITYG010000002">
    <property type="protein sequence ID" value="MFI9101002.1"/>
    <property type="molecule type" value="Genomic_DNA"/>
</dbReference>
<organism evidence="1 2">
    <name type="scientific">Streptomyces fildesensis</name>
    <dbReference type="NCBI Taxonomy" id="375757"/>
    <lineage>
        <taxon>Bacteria</taxon>
        <taxon>Bacillati</taxon>
        <taxon>Actinomycetota</taxon>
        <taxon>Actinomycetes</taxon>
        <taxon>Kitasatosporales</taxon>
        <taxon>Streptomycetaceae</taxon>
        <taxon>Streptomyces</taxon>
    </lineage>
</organism>
<keyword evidence="2" id="KW-1185">Reference proteome</keyword>
<dbReference type="Proteomes" id="UP001614394">
    <property type="component" value="Unassembled WGS sequence"/>
</dbReference>
<evidence type="ECO:0008006" key="3">
    <source>
        <dbReference type="Google" id="ProtNLM"/>
    </source>
</evidence>
<dbReference type="SUPFAM" id="SSF52091">
    <property type="entry name" value="SpoIIaa-like"/>
    <property type="match status" value="1"/>
</dbReference>
<gene>
    <name evidence="1" type="ORF">ACIGXA_10795</name>
</gene>
<comment type="caution">
    <text evidence="1">The sequence shown here is derived from an EMBL/GenBank/DDBJ whole genome shotgun (WGS) entry which is preliminary data.</text>
</comment>
<evidence type="ECO:0000313" key="2">
    <source>
        <dbReference type="Proteomes" id="UP001614394"/>
    </source>
</evidence>
<evidence type="ECO:0000313" key="1">
    <source>
        <dbReference type="EMBL" id="MFI9101002.1"/>
    </source>
</evidence>
<proteinExistence type="predicted"/>
<sequence length="124" mass="12982">MEWNFEDCNGTGVLHLYGHLGRRVTDRFTGAVDWARARTTGTLVLDMSGLMGWSPAGEAAILAAAPAGLALCGLRDRPTSLLAEISLVGVRVFPDLDVALTALAQAPEPADTGRLRPAGPSRAA</sequence>
<accession>A0ABW8C3J4</accession>
<name>A0ABW8C3J4_9ACTN</name>